<accession>A0ABV8LUW8</accession>
<feature type="transmembrane region" description="Helical" evidence="1">
    <location>
        <begin position="60"/>
        <end position="81"/>
    </location>
</feature>
<reference evidence="3" key="1">
    <citation type="journal article" date="2019" name="Int. J. Syst. Evol. Microbiol.">
        <title>The Global Catalogue of Microorganisms (GCM) 10K type strain sequencing project: providing services to taxonomists for standard genome sequencing and annotation.</title>
        <authorList>
            <consortium name="The Broad Institute Genomics Platform"/>
            <consortium name="The Broad Institute Genome Sequencing Center for Infectious Disease"/>
            <person name="Wu L."/>
            <person name="Ma J."/>
        </authorList>
    </citation>
    <scope>NUCLEOTIDE SEQUENCE [LARGE SCALE GENOMIC DNA]</scope>
    <source>
        <strain evidence="3">CGMCC 4.7289</strain>
    </source>
</reference>
<gene>
    <name evidence="2" type="ORF">ACFOZ4_27425</name>
</gene>
<evidence type="ECO:0000313" key="2">
    <source>
        <dbReference type="EMBL" id="MFC4134359.1"/>
    </source>
</evidence>
<dbReference type="PANTHER" id="PTHR36833:SF1">
    <property type="entry name" value="INTEGRAL MEMBRANE TRANSPORT PROTEIN"/>
    <property type="match status" value="1"/>
</dbReference>
<feature type="transmembrane region" description="Helical" evidence="1">
    <location>
        <begin position="28"/>
        <end position="48"/>
    </location>
</feature>
<dbReference type="RefSeq" id="WP_253761479.1">
    <property type="nucleotide sequence ID" value="NZ_JAMZDZ010000001.1"/>
</dbReference>
<keyword evidence="1" id="KW-0472">Membrane</keyword>
<dbReference type="Proteomes" id="UP001595816">
    <property type="component" value="Unassembled WGS sequence"/>
</dbReference>
<feature type="transmembrane region" description="Helical" evidence="1">
    <location>
        <begin position="120"/>
        <end position="138"/>
    </location>
</feature>
<dbReference type="Pfam" id="PF06182">
    <property type="entry name" value="ABC2_membrane_6"/>
    <property type="match status" value="1"/>
</dbReference>
<sequence>MADRPYVALALAQVRSQASYRVSFWLDMAGNLVVLSADLMAMLVMFQVTDDLGGFSRPQVLLMFAITAVAFALADLAVGNIERIRVYVRTGTLDTVLVRPLGVLGQLLAVDFSIRRLSRVLYAAVILAVALHAAHLAWTVPKAVLLLIAIVAGALFFAALFVASATVAFWWIESGELGNIVTYGGRDFTAYPMSLYGAWFRRLFGFVLGLGFISYYPALALLGRPDPIGLPDWTGWVAPLAGPIAATVAALIWRTGVRHYRSTGS</sequence>
<feature type="transmembrane region" description="Helical" evidence="1">
    <location>
        <begin position="233"/>
        <end position="253"/>
    </location>
</feature>
<comment type="caution">
    <text evidence="2">The sequence shown here is derived from an EMBL/GenBank/DDBJ whole genome shotgun (WGS) entry which is preliminary data.</text>
</comment>
<protein>
    <submittedName>
        <fullName evidence="2">ABC transporter permease</fullName>
    </submittedName>
</protein>
<organism evidence="2 3">
    <name type="scientific">Hamadaea flava</name>
    <dbReference type="NCBI Taxonomy" id="1742688"/>
    <lineage>
        <taxon>Bacteria</taxon>
        <taxon>Bacillati</taxon>
        <taxon>Actinomycetota</taxon>
        <taxon>Actinomycetes</taxon>
        <taxon>Micromonosporales</taxon>
        <taxon>Micromonosporaceae</taxon>
        <taxon>Hamadaea</taxon>
    </lineage>
</organism>
<dbReference type="EMBL" id="JBHSAY010000015">
    <property type="protein sequence ID" value="MFC4134359.1"/>
    <property type="molecule type" value="Genomic_DNA"/>
</dbReference>
<dbReference type="PANTHER" id="PTHR36833">
    <property type="entry name" value="SLR0610 PROTEIN-RELATED"/>
    <property type="match status" value="1"/>
</dbReference>
<evidence type="ECO:0000313" key="3">
    <source>
        <dbReference type="Proteomes" id="UP001595816"/>
    </source>
</evidence>
<feature type="transmembrane region" description="Helical" evidence="1">
    <location>
        <begin position="144"/>
        <end position="172"/>
    </location>
</feature>
<name>A0ABV8LUW8_9ACTN</name>
<keyword evidence="1" id="KW-0812">Transmembrane</keyword>
<dbReference type="InterPro" id="IPR010390">
    <property type="entry name" value="ABC-2_transporter-like"/>
</dbReference>
<feature type="transmembrane region" description="Helical" evidence="1">
    <location>
        <begin position="203"/>
        <end position="221"/>
    </location>
</feature>
<keyword evidence="1" id="KW-1133">Transmembrane helix</keyword>
<evidence type="ECO:0000256" key="1">
    <source>
        <dbReference type="SAM" id="Phobius"/>
    </source>
</evidence>
<proteinExistence type="predicted"/>
<keyword evidence="3" id="KW-1185">Reference proteome</keyword>